<protein>
    <recommendedName>
        <fullName evidence="4">Transglutaminase-like domain-containing protein</fullName>
    </recommendedName>
</protein>
<comment type="caution">
    <text evidence="2">The sequence shown here is derived from an EMBL/GenBank/DDBJ whole genome shotgun (WGS) entry which is preliminary data.</text>
</comment>
<evidence type="ECO:0000256" key="1">
    <source>
        <dbReference type="SAM" id="SignalP"/>
    </source>
</evidence>
<dbReference type="Pfam" id="PF13306">
    <property type="entry name" value="LRR_5"/>
    <property type="match status" value="1"/>
</dbReference>
<gene>
    <name evidence="2" type="ORF">LY90DRAFT_630626</name>
</gene>
<feature type="chain" id="PRO_5012214840" description="Transglutaminase-like domain-containing protein" evidence="1">
    <location>
        <begin position="20"/>
        <end position="347"/>
    </location>
</feature>
<dbReference type="Proteomes" id="UP000193920">
    <property type="component" value="Unassembled WGS sequence"/>
</dbReference>
<dbReference type="OrthoDB" id="2123692at2759"/>
<dbReference type="EMBL" id="MCOG01000226">
    <property type="protein sequence ID" value="ORY24094.1"/>
    <property type="molecule type" value="Genomic_DNA"/>
</dbReference>
<dbReference type="PROSITE" id="PS51257">
    <property type="entry name" value="PROKAR_LIPOPROTEIN"/>
    <property type="match status" value="1"/>
</dbReference>
<feature type="signal peptide" evidence="1">
    <location>
        <begin position="1"/>
        <end position="19"/>
    </location>
</feature>
<evidence type="ECO:0000313" key="2">
    <source>
        <dbReference type="EMBL" id="ORY24094.1"/>
    </source>
</evidence>
<reference evidence="2 3" key="1">
    <citation type="submission" date="2016-08" db="EMBL/GenBank/DDBJ databases">
        <title>A Parts List for Fungal Cellulosomes Revealed by Comparative Genomics.</title>
        <authorList>
            <consortium name="DOE Joint Genome Institute"/>
            <person name="Haitjema C.H."/>
            <person name="Gilmore S.P."/>
            <person name="Henske J.K."/>
            <person name="Solomon K.V."/>
            <person name="De Groot R."/>
            <person name="Kuo A."/>
            <person name="Mondo S.J."/>
            <person name="Salamov A.A."/>
            <person name="Labutti K."/>
            <person name="Zhao Z."/>
            <person name="Chiniquy J."/>
            <person name="Barry K."/>
            <person name="Brewer H.M."/>
            <person name="Purvine S.O."/>
            <person name="Wright A.T."/>
            <person name="Boxma B."/>
            <person name="Van Alen T."/>
            <person name="Hackstein J.H."/>
            <person name="Baker S.E."/>
            <person name="Grigoriev I.V."/>
            <person name="O'Malley M.A."/>
        </authorList>
    </citation>
    <scope>NUCLEOTIDE SEQUENCE [LARGE SCALE GENOMIC DNA]</scope>
    <source>
        <strain evidence="2 3">G1</strain>
    </source>
</reference>
<keyword evidence="1" id="KW-0732">Signal</keyword>
<dbReference type="AlphaFoldDB" id="A0A1Y2ANN4"/>
<dbReference type="InterPro" id="IPR032675">
    <property type="entry name" value="LRR_dom_sf"/>
</dbReference>
<keyword evidence="3" id="KW-1185">Reference proteome</keyword>
<accession>A0A1Y2ANN4</accession>
<proteinExistence type="predicted"/>
<evidence type="ECO:0008006" key="4">
    <source>
        <dbReference type="Google" id="ProtNLM"/>
    </source>
</evidence>
<evidence type="ECO:0000313" key="3">
    <source>
        <dbReference type="Proteomes" id="UP000193920"/>
    </source>
</evidence>
<dbReference type="Gene3D" id="3.80.10.10">
    <property type="entry name" value="Ribonuclease Inhibitor"/>
    <property type="match status" value="1"/>
</dbReference>
<organism evidence="2 3">
    <name type="scientific">Neocallimastix californiae</name>
    <dbReference type="NCBI Taxonomy" id="1754190"/>
    <lineage>
        <taxon>Eukaryota</taxon>
        <taxon>Fungi</taxon>
        <taxon>Fungi incertae sedis</taxon>
        <taxon>Chytridiomycota</taxon>
        <taxon>Chytridiomycota incertae sedis</taxon>
        <taxon>Neocallimastigomycetes</taxon>
        <taxon>Neocallimastigales</taxon>
        <taxon>Neocallimastigaceae</taxon>
        <taxon>Neocallimastix</taxon>
    </lineage>
</organism>
<sequence>MKLFTFALLTILNVWMACARPDYSEEINKSDGKFHYWVNYDSLTATVMYVEKAYENANTLTLNPTLKVQGKTFTVNQIGAAAFSNNNVKNLIIPSSIKSINISPNAFFNSYIESIEFLCKEVTVSSEQSFDGCNKHVFFKGDGVQSLVDNYSKYLLKKWNLPVGYKGYNENSDPKDNKRLHDLYTLAKNIKKHVSYQEGIAHGDTAATALLLGVGNSEGIARAFYTMSLDMGVPFIQTYVGFDGKYYRWNYVKVIKDEPYREWYNVDIVHYNFGGSSYNKSLFKSVASQKSILKKAYNLSSDAELDFMNWQIFENRYNYPGEWKYDSPFMNQLYGWLVRNRSCCFHE</sequence>
<name>A0A1Y2ANN4_9FUNG</name>
<dbReference type="InterPro" id="IPR026906">
    <property type="entry name" value="LRR_5"/>
</dbReference>